<dbReference type="Proteomes" id="UP000054560">
    <property type="component" value="Unassembled WGS sequence"/>
</dbReference>
<name>A0A0L0GAN8_9EUKA</name>
<organism evidence="1 2">
    <name type="scientific">Sphaeroforma arctica JP610</name>
    <dbReference type="NCBI Taxonomy" id="667725"/>
    <lineage>
        <taxon>Eukaryota</taxon>
        <taxon>Ichthyosporea</taxon>
        <taxon>Ichthyophonida</taxon>
        <taxon>Sphaeroforma</taxon>
    </lineage>
</organism>
<protein>
    <submittedName>
        <fullName evidence="1">Uncharacterized protein</fullName>
    </submittedName>
</protein>
<dbReference type="AlphaFoldDB" id="A0A0L0GAN8"/>
<keyword evidence="2" id="KW-1185">Reference proteome</keyword>
<reference evidence="1 2" key="1">
    <citation type="submission" date="2011-02" db="EMBL/GenBank/DDBJ databases">
        <title>The Genome Sequence of Sphaeroforma arctica JP610.</title>
        <authorList>
            <consortium name="The Broad Institute Genome Sequencing Platform"/>
            <person name="Russ C."/>
            <person name="Cuomo C."/>
            <person name="Young S.K."/>
            <person name="Zeng Q."/>
            <person name="Gargeya S."/>
            <person name="Alvarado L."/>
            <person name="Berlin A."/>
            <person name="Chapman S.B."/>
            <person name="Chen Z."/>
            <person name="Freedman E."/>
            <person name="Gellesch M."/>
            <person name="Goldberg J."/>
            <person name="Griggs A."/>
            <person name="Gujja S."/>
            <person name="Heilman E."/>
            <person name="Heiman D."/>
            <person name="Howarth C."/>
            <person name="Mehta T."/>
            <person name="Neiman D."/>
            <person name="Pearson M."/>
            <person name="Roberts A."/>
            <person name="Saif S."/>
            <person name="Shea T."/>
            <person name="Shenoy N."/>
            <person name="Sisk P."/>
            <person name="Stolte C."/>
            <person name="Sykes S."/>
            <person name="White J."/>
            <person name="Yandava C."/>
            <person name="Burger G."/>
            <person name="Gray M.W."/>
            <person name="Holland P.W.H."/>
            <person name="King N."/>
            <person name="Lang F.B.F."/>
            <person name="Roger A.J."/>
            <person name="Ruiz-Trillo I."/>
            <person name="Haas B."/>
            <person name="Nusbaum C."/>
            <person name="Birren B."/>
        </authorList>
    </citation>
    <scope>NUCLEOTIDE SEQUENCE [LARGE SCALE GENOMIC DNA]</scope>
    <source>
        <strain evidence="1 2">JP610</strain>
    </source>
</reference>
<dbReference type="GeneID" id="25903009"/>
<proteinExistence type="predicted"/>
<gene>
    <name evidence="1" type="ORF">SARC_02505</name>
</gene>
<evidence type="ECO:0000313" key="2">
    <source>
        <dbReference type="Proteomes" id="UP000054560"/>
    </source>
</evidence>
<dbReference type="EMBL" id="KQ241709">
    <property type="protein sequence ID" value="KNC85323.1"/>
    <property type="molecule type" value="Genomic_DNA"/>
</dbReference>
<evidence type="ECO:0000313" key="1">
    <source>
        <dbReference type="EMBL" id="KNC85323.1"/>
    </source>
</evidence>
<sequence length="107" mass="12059">MPGLGGIPCLYGLHYTQGGRFTSDVDPKPDRDKQPRQEMTFRAEGLEKLAQTARPGDAAMSADIKDGFYSIAVADPKLWQFRDHLGRLWCFMALPMGQPSHRRGFIY</sequence>
<accession>A0A0L0GAN8</accession>
<dbReference type="RefSeq" id="XP_014159225.1">
    <property type="nucleotide sequence ID" value="XM_014303750.1"/>
</dbReference>